<name>A0ACB9S9V2_9MYRT</name>
<proteinExistence type="predicted"/>
<dbReference type="EMBL" id="CM042880">
    <property type="protein sequence ID" value="KAI4387680.1"/>
    <property type="molecule type" value="Genomic_DNA"/>
</dbReference>
<keyword evidence="2" id="KW-1185">Reference proteome</keyword>
<accession>A0ACB9S9V2</accession>
<comment type="caution">
    <text evidence="1">The sequence shown here is derived from an EMBL/GenBank/DDBJ whole genome shotgun (WGS) entry which is preliminary data.</text>
</comment>
<evidence type="ECO:0000313" key="1">
    <source>
        <dbReference type="EMBL" id="KAI4387680.1"/>
    </source>
</evidence>
<dbReference type="Proteomes" id="UP001057402">
    <property type="component" value="Chromosome 1"/>
</dbReference>
<organism evidence="1 2">
    <name type="scientific">Melastoma candidum</name>
    <dbReference type="NCBI Taxonomy" id="119954"/>
    <lineage>
        <taxon>Eukaryota</taxon>
        <taxon>Viridiplantae</taxon>
        <taxon>Streptophyta</taxon>
        <taxon>Embryophyta</taxon>
        <taxon>Tracheophyta</taxon>
        <taxon>Spermatophyta</taxon>
        <taxon>Magnoliopsida</taxon>
        <taxon>eudicotyledons</taxon>
        <taxon>Gunneridae</taxon>
        <taxon>Pentapetalae</taxon>
        <taxon>rosids</taxon>
        <taxon>malvids</taxon>
        <taxon>Myrtales</taxon>
        <taxon>Melastomataceae</taxon>
        <taxon>Melastomatoideae</taxon>
        <taxon>Melastomateae</taxon>
        <taxon>Melastoma</taxon>
    </lineage>
</organism>
<evidence type="ECO:0000313" key="2">
    <source>
        <dbReference type="Proteomes" id="UP001057402"/>
    </source>
</evidence>
<sequence length="130" mass="14477">MSIFLIIYCFLPALSLFSGRFIVATVSVTFLDYLLTITFCLIGLAILEVKWSGILLEEWWRNEQFWLISGTGARLAAVVQGLLKVIAGIEISFTLTSKSAAEDMEVIFADVYLVKWTSLKIPPIVIATVI</sequence>
<gene>
    <name evidence="1" type="ORF">MLD38_000093</name>
</gene>
<protein>
    <submittedName>
        <fullName evidence="1">Uncharacterized protein</fullName>
    </submittedName>
</protein>
<reference evidence="2" key="1">
    <citation type="journal article" date="2023" name="Front. Plant Sci.">
        <title>Chromosomal-level genome assembly of Melastoma candidum provides insights into trichome evolution.</title>
        <authorList>
            <person name="Zhong Y."/>
            <person name="Wu W."/>
            <person name="Sun C."/>
            <person name="Zou P."/>
            <person name="Liu Y."/>
            <person name="Dai S."/>
            <person name="Zhou R."/>
        </authorList>
    </citation>
    <scope>NUCLEOTIDE SEQUENCE [LARGE SCALE GENOMIC DNA]</scope>
</reference>